<keyword evidence="7" id="KW-1185">Reference proteome</keyword>
<dbReference type="AlphaFoldDB" id="A0A4Q2S7K2"/>
<dbReference type="PRINTS" id="PR00455">
    <property type="entry name" value="HTHTETR"/>
</dbReference>
<organism evidence="6 7">
    <name type="scientific">Nocardioides ganghwensis</name>
    <dbReference type="NCBI Taxonomy" id="252230"/>
    <lineage>
        <taxon>Bacteria</taxon>
        <taxon>Bacillati</taxon>
        <taxon>Actinomycetota</taxon>
        <taxon>Actinomycetes</taxon>
        <taxon>Propionibacteriales</taxon>
        <taxon>Nocardioidaceae</taxon>
        <taxon>Nocardioides</taxon>
    </lineage>
</organism>
<keyword evidence="3" id="KW-0804">Transcription</keyword>
<proteinExistence type="predicted"/>
<evidence type="ECO:0000256" key="3">
    <source>
        <dbReference type="ARBA" id="ARBA00023163"/>
    </source>
</evidence>
<sequence>MTTDQPADGRSALRAERRLAILDAARALATEHGSAGFTVDQVAARAGVSRRTVFNHFAGLDQLLVAVCEQRLAETTTELLDEVDRRIAALHRTGPGAGLGTGPGTGPGTDLDGRTVLAAVAGSARGVDLPTAIASIHLVLGAPAPADERAQHISRTAFEHVGGRLREHLQLRAPDLDALDLELTLALMFSGITTIADIWLEQHPDLPPDVPDAARAEWDRLLERLLHHLRLGPAD</sequence>
<comment type="caution">
    <text evidence="6">The sequence shown here is derived from an EMBL/GenBank/DDBJ whole genome shotgun (WGS) entry which is preliminary data.</text>
</comment>
<feature type="DNA-binding region" description="H-T-H motif" evidence="4">
    <location>
        <begin position="38"/>
        <end position="57"/>
    </location>
</feature>
<evidence type="ECO:0000259" key="5">
    <source>
        <dbReference type="PROSITE" id="PS50977"/>
    </source>
</evidence>
<reference evidence="6 7" key="1">
    <citation type="submission" date="2019-01" db="EMBL/GenBank/DDBJ databases">
        <title>Novel species of Nocardioides.</title>
        <authorList>
            <person name="Liu Q."/>
            <person name="Xin Y.-H."/>
        </authorList>
    </citation>
    <scope>NUCLEOTIDE SEQUENCE [LARGE SCALE GENOMIC DNA]</scope>
    <source>
        <strain evidence="6 7">CGMCC 4.6875</strain>
    </source>
</reference>
<evidence type="ECO:0000256" key="2">
    <source>
        <dbReference type="ARBA" id="ARBA00023125"/>
    </source>
</evidence>
<dbReference type="InterPro" id="IPR050109">
    <property type="entry name" value="HTH-type_TetR-like_transc_reg"/>
</dbReference>
<dbReference type="RefSeq" id="WP_129456756.1">
    <property type="nucleotide sequence ID" value="NZ_JACXYX010000022.1"/>
</dbReference>
<gene>
    <name evidence="6" type="ORF">EUA07_18985</name>
</gene>
<evidence type="ECO:0000256" key="1">
    <source>
        <dbReference type="ARBA" id="ARBA00023015"/>
    </source>
</evidence>
<feature type="domain" description="HTH tetR-type" evidence="5">
    <location>
        <begin position="15"/>
        <end position="75"/>
    </location>
</feature>
<dbReference type="PANTHER" id="PTHR30055">
    <property type="entry name" value="HTH-TYPE TRANSCRIPTIONAL REGULATOR RUTR"/>
    <property type="match status" value="1"/>
</dbReference>
<dbReference type="SUPFAM" id="SSF46689">
    <property type="entry name" value="Homeodomain-like"/>
    <property type="match status" value="1"/>
</dbReference>
<dbReference type="PROSITE" id="PS50977">
    <property type="entry name" value="HTH_TETR_2"/>
    <property type="match status" value="1"/>
</dbReference>
<evidence type="ECO:0000256" key="4">
    <source>
        <dbReference type="PROSITE-ProRule" id="PRU00335"/>
    </source>
</evidence>
<dbReference type="GO" id="GO:0003700">
    <property type="term" value="F:DNA-binding transcription factor activity"/>
    <property type="evidence" value="ECO:0007669"/>
    <property type="project" value="TreeGrafter"/>
</dbReference>
<dbReference type="Gene3D" id="1.10.357.10">
    <property type="entry name" value="Tetracycline Repressor, domain 2"/>
    <property type="match status" value="1"/>
</dbReference>
<dbReference type="EMBL" id="SDWU01000026">
    <property type="protein sequence ID" value="RYB97742.1"/>
    <property type="molecule type" value="Genomic_DNA"/>
</dbReference>
<dbReference type="OrthoDB" id="8688418at2"/>
<evidence type="ECO:0000313" key="7">
    <source>
        <dbReference type="Proteomes" id="UP000293291"/>
    </source>
</evidence>
<dbReference type="GO" id="GO:0000976">
    <property type="term" value="F:transcription cis-regulatory region binding"/>
    <property type="evidence" value="ECO:0007669"/>
    <property type="project" value="TreeGrafter"/>
</dbReference>
<protein>
    <submittedName>
        <fullName evidence="6">TetR/AcrR family transcriptional regulator</fullName>
    </submittedName>
</protein>
<dbReference type="Pfam" id="PF00440">
    <property type="entry name" value="TetR_N"/>
    <property type="match status" value="1"/>
</dbReference>
<dbReference type="InterPro" id="IPR001647">
    <property type="entry name" value="HTH_TetR"/>
</dbReference>
<evidence type="ECO:0000313" key="6">
    <source>
        <dbReference type="EMBL" id="RYB97742.1"/>
    </source>
</evidence>
<keyword evidence="2 4" id="KW-0238">DNA-binding</keyword>
<dbReference type="InterPro" id="IPR009057">
    <property type="entry name" value="Homeodomain-like_sf"/>
</dbReference>
<name>A0A4Q2S7K2_9ACTN</name>
<accession>A0A4Q2S7K2</accession>
<dbReference type="Proteomes" id="UP000293291">
    <property type="component" value="Unassembled WGS sequence"/>
</dbReference>
<keyword evidence="1" id="KW-0805">Transcription regulation</keyword>
<dbReference type="PANTHER" id="PTHR30055:SF234">
    <property type="entry name" value="HTH-TYPE TRANSCRIPTIONAL REGULATOR BETI"/>
    <property type="match status" value="1"/>
</dbReference>